<sequence length="664" mass="66335">MSNTKADDAELEKRIKTIVSKTSKSSAKAQLKELANGAAVLILSNGVQVPAVDEDGNRARLLGNGWVSYKTGKLLKPSDDGTVAVFEKAKLISVFEELSEIGAIELFQSEPGFGLVSQAKDLLDKKDTAGPQSIGTPGVGKGDVAGVGAIPPAQSAGGNASSGMGAASPGVSNSASSGIAENPFKKPKDVSDIKPDGTGGAAVDPGGVVPSKSSGGVPTYTLSNGQQVLREGEGGAGKPDGEGGVVYEDGTRVSVGPDGDTVVTRADGTQSSRAAPEQSGFGSIGEGTDMGGIELSKSSDGQSTYTLSNGQQVVRSGQGGEGRPDGTGGVIYEDGTTVHVAPDGSTVTTRPDGSTTTMNPPPSFGVGFNGGSAPKLGTHENADGSVDDVYQLSNGHEVLARGPDGTLGTVDDKGGISYPDGTYVYVNEKGDTVGIRDGDEVLFRPSQSGSTVSVEGTSKKNPNEDSQGSGSSSGSSSSSSSDSKDDKSKDEDSGSSSKDDDDSGSSSDDSTDDSGDDAGDDSGDSGEGETDGEGANEQSLGPGGYNQAGAKNTVDAFVARKTGEGREPESTRPGGKGSGSGGAPGVVGQPGAGGEGEGSVPDVGPNKGGENTGPVFIDPTARGQRNLGPEAVIDPTGISDEIREERNEALDTLEDIENVTNPGG</sequence>
<dbReference type="InterPro" id="IPR047002">
    <property type="entry name" value="Tcp10_C_sf"/>
</dbReference>
<evidence type="ECO:0000313" key="3">
    <source>
        <dbReference type="Proteomes" id="UP000526501"/>
    </source>
</evidence>
<accession>A0A7X1E9R6</accession>
<dbReference type="EMBL" id="JACHVC010000013">
    <property type="protein sequence ID" value="MBC2607473.1"/>
    <property type="molecule type" value="Genomic_DNA"/>
</dbReference>
<feature type="region of interest" description="Disordered" evidence="1">
    <location>
        <begin position="401"/>
        <end position="420"/>
    </location>
</feature>
<name>A0A7X1E9R6_9BACT</name>
<gene>
    <name evidence="2" type="ORF">H5P27_15580</name>
</gene>
<dbReference type="Gene3D" id="2.60.450.20">
    <property type="match status" value="1"/>
</dbReference>
<organism evidence="2 3">
    <name type="scientific">Pelagicoccus albus</name>
    <dbReference type="NCBI Taxonomy" id="415222"/>
    <lineage>
        <taxon>Bacteria</taxon>
        <taxon>Pseudomonadati</taxon>
        <taxon>Verrucomicrobiota</taxon>
        <taxon>Opitutia</taxon>
        <taxon>Puniceicoccales</taxon>
        <taxon>Pelagicoccaceae</taxon>
        <taxon>Pelagicoccus</taxon>
    </lineage>
</organism>
<evidence type="ECO:0000256" key="1">
    <source>
        <dbReference type="SAM" id="MobiDB-lite"/>
    </source>
</evidence>
<feature type="compositionally biased region" description="Gly residues" evidence="1">
    <location>
        <begin position="317"/>
        <end position="329"/>
    </location>
</feature>
<feature type="compositionally biased region" description="Low complexity" evidence="1">
    <location>
        <begin position="201"/>
        <end position="218"/>
    </location>
</feature>
<feature type="compositionally biased region" description="Polar residues" evidence="1">
    <location>
        <begin position="445"/>
        <end position="456"/>
    </location>
</feature>
<proteinExistence type="predicted"/>
<feature type="compositionally biased region" description="Gly residues" evidence="1">
    <location>
        <begin position="234"/>
        <end position="244"/>
    </location>
</feature>
<feature type="compositionally biased region" description="Low complexity" evidence="1">
    <location>
        <begin position="465"/>
        <end position="481"/>
    </location>
</feature>
<evidence type="ECO:0000313" key="2">
    <source>
        <dbReference type="EMBL" id="MBC2607473.1"/>
    </source>
</evidence>
<feature type="region of interest" description="Disordered" evidence="1">
    <location>
        <begin position="436"/>
        <end position="640"/>
    </location>
</feature>
<feature type="compositionally biased region" description="Gly residues" evidence="1">
    <location>
        <begin position="574"/>
        <end position="597"/>
    </location>
</feature>
<feature type="compositionally biased region" description="Low complexity" evidence="1">
    <location>
        <begin position="146"/>
        <end position="172"/>
    </location>
</feature>
<feature type="compositionally biased region" description="Polar residues" evidence="1">
    <location>
        <begin position="345"/>
        <end position="358"/>
    </location>
</feature>
<dbReference type="AlphaFoldDB" id="A0A7X1E9R6"/>
<keyword evidence="3" id="KW-1185">Reference proteome</keyword>
<feature type="region of interest" description="Disordered" evidence="1">
    <location>
        <begin position="127"/>
        <end position="385"/>
    </location>
</feature>
<reference evidence="2 3" key="1">
    <citation type="submission" date="2020-07" db="EMBL/GenBank/DDBJ databases">
        <authorList>
            <person name="Feng X."/>
        </authorList>
    </citation>
    <scope>NUCLEOTIDE SEQUENCE [LARGE SCALE GENOMIC DNA]</scope>
    <source>
        <strain evidence="2 3">JCM23202</strain>
    </source>
</reference>
<feature type="compositionally biased region" description="Polar residues" evidence="1">
    <location>
        <begin position="296"/>
        <end position="315"/>
    </location>
</feature>
<feature type="compositionally biased region" description="Basic and acidic residues" evidence="1">
    <location>
        <begin position="561"/>
        <end position="570"/>
    </location>
</feature>
<dbReference type="RefSeq" id="WP_185661360.1">
    <property type="nucleotide sequence ID" value="NZ_CAWPOO010000013.1"/>
</dbReference>
<protein>
    <submittedName>
        <fullName evidence="2">Uncharacterized protein</fullName>
    </submittedName>
</protein>
<comment type="caution">
    <text evidence="2">The sequence shown here is derived from an EMBL/GenBank/DDBJ whole genome shotgun (WGS) entry which is preliminary data.</text>
</comment>
<feature type="compositionally biased region" description="Acidic residues" evidence="1">
    <location>
        <begin position="499"/>
        <end position="534"/>
    </location>
</feature>
<dbReference type="Proteomes" id="UP000526501">
    <property type="component" value="Unassembled WGS sequence"/>
</dbReference>
<feature type="compositionally biased region" description="Basic and acidic residues" evidence="1">
    <location>
        <begin position="183"/>
        <end position="195"/>
    </location>
</feature>
<feature type="compositionally biased region" description="Basic and acidic residues" evidence="1">
    <location>
        <begin position="482"/>
        <end position="492"/>
    </location>
</feature>